<dbReference type="Pfam" id="PF00078">
    <property type="entry name" value="RVT_1"/>
    <property type="match status" value="1"/>
</dbReference>
<gene>
    <name evidence="16" type="ORF">MKW94_018799</name>
</gene>
<dbReference type="GO" id="GO:0046872">
    <property type="term" value="F:metal ion binding"/>
    <property type="evidence" value="ECO:0007669"/>
    <property type="project" value="UniProtKB-KW"/>
</dbReference>
<dbReference type="AlphaFoldDB" id="A0AA42B0E8"/>
<dbReference type="GO" id="GO:0007004">
    <property type="term" value="P:telomere maintenance via telomerase"/>
    <property type="evidence" value="ECO:0007669"/>
    <property type="project" value="TreeGrafter"/>
</dbReference>
<dbReference type="SUPFAM" id="SSF56672">
    <property type="entry name" value="DNA/RNA polymerases"/>
    <property type="match status" value="1"/>
</dbReference>
<dbReference type="EC" id="2.7.7.49" evidence="2 13"/>
<protein>
    <recommendedName>
        <fullName evidence="3 13">Telomerase reverse transcriptase</fullName>
        <ecNumber evidence="2 13">2.7.7.49</ecNumber>
    </recommendedName>
    <alternativeName>
        <fullName evidence="13">Telomerase catalytic subunit</fullName>
    </alternativeName>
</protein>
<evidence type="ECO:0000313" key="17">
    <source>
        <dbReference type="Proteomes" id="UP001177140"/>
    </source>
</evidence>
<dbReference type="CDD" id="cd01648">
    <property type="entry name" value="TERT"/>
    <property type="match status" value="1"/>
</dbReference>
<evidence type="ECO:0000256" key="8">
    <source>
        <dbReference type="ARBA" id="ARBA00022842"/>
    </source>
</evidence>
<dbReference type="SMART" id="SM00975">
    <property type="entry name" value="Telomerase_RBD"/>
    <property type="match status" value="1"/>
</dbReference>
<keyword evidence="7 13" id="KW-0479">Metal-binding</keyword>
<dbReference type="InterPro" id="IPR049139">
    <property type="entry name" value="TERT_C"/>
</dbReference>
<dbReference type="PANTHER" id="PTHR12066:SF0">
    <property type="entry name" value="TELOMERASE REVERSE TRANSCRIPTASE"/>
    <property type="match status" value="1"/>
</dbReference>
<feature type="non-terminal residue" evidence="16">
    <location>
        <position position="1"/>
    </location>
</feature>
<evidence type="ECO:0000313" key="16">
    <source>
        <dbReference type="EMBL" id="MCL7046902.1"/>
    </source>
</evidence>
<evidence type="ECO:0000256" key="11">
    <source>
        <dbReference type="ARBA" id="ARBA00023242"/>
    </source>
</evidence>
<dbReference type="Proteomes" id="UP001177140">
    <property type="component" value="Unassembled WGS sequence"/>
</dbReference>
<keyword evidence="6 13" id="KW-0548">Nucleotidyltransferase</keyword>
<dbReference type="GO" id="GO:0000333">
    <property type="term" value="C:telomerase catalytic core complex"/>
    <property type="evidence" value="ECO:0007669"/>
    <property type="project" value="TreeGrafter"/>
</dbReference>
<dbReference type="Gene3D" id="3.30.70.2630">
    <property type="match status" value="1"/>
</dbReference>
<comment type="catalytic activity">
    <reaction evidence="12 13">
        <text>DNA(n) + a 2'-deoxyribonucleoside 5'-triphosphate = DNA(n+1) + diphosphate</text>
        <dbReference type="Rhea" id="RHEA:22508"/>
        <dbReference type="Rhea" id="RHEA-COMP:17339"/>
        <dbReference type="Rhea" id="RHEA-COMP:17340"/>
        <dbReference type="ChEBI" id="CHEBI:33019"/>
        <dbReference type="ChEBI" id="CHEBI:61560"/>
        <dbReference type="ChEBI" id="CHEBI:173112"/>
        <dbReference type="EC" id="2.7.7.49"/>
    </reaction>
</comment>
<accession>A0AA42B0E8</accession>
<evidence type="ECO:0000256" key="1">
    <source>
        <dbReference type="ARBA" id="ARBA00008001"/>
    </source>
</evidence>
<keyword evidence="4 13" id="KW-0158">Chromosome</keyword>
<proteinExistence type="inferred from homology"/>
<feature type="region of interest" description="Disordered" evidence="14">
    <location>
        <begin position="44"/>
        <end position="71"/>
    </location>
</feature>
<keyword evidence="17" id="KW-1185">Reference proteome</keyword>
<keyword evidence="8 13" id="KW-0460">Magnesium</keyword>
<comment type="caution">
    <text evidence="16">The sequence shown here is derived from an EMBL/GenBank/DDBJ whole genome shotgun (WGS) entry which is preliminary data.</text>
</comment>
<dbReference type="GO" id="GO:0003720">
    <property type="term" value="F:telomerase activity"/>
    <property type="evidence" value="ECO:0007669"/>
    <property type="project" value="InterPro"/>
</dbReference>
<evidence type="ECO:0000256" key="2">
    <source>
        <dbReference type="ARBA" id="ARBA00012493"/>
    </source>
</evidence>
<evidence type="ECO:0000259" key="15">
    <source>
        <dbReference type="PROSITE" id="PS50878"/>
    </source>
</evidence>
<feature type="domain" description="Reverse transcriptase" evidence="15">
    <location>
        <begin position="524"/>
        <end position="911"/>
    </location>
</feature>
<dbReference type="PROSITE" id="PS50878">
    <property type="entry name" value="RT_POL"/>
    <property type="match status" value="1"/>
</dbReference>
<comment type="similarity">
    <text evidence="1 13">Belongs to the reverse transcriptase family. Telomerase subfamily.</text>
</comment>
<name>A0AA42B0E8_PAPNU</name>
<dbReference type="PRINTS" id="PR01365">
    <property type="entry name" value="TELOMERASERT"/>
</dbReference>
<organism evidence="16 17">
    <name type="scientific">Papaver nudicaule</name>
    <name type="common">Iceland poppy</name>
    <dbReference type="NCBI Taxonomy" id="74823"/>
    <lineage>
        <taxon>Eukaryota</taxon>
        <taxon>Viridiplantae</taxon>
        <taxon>Streptophyta</taxon>
        <taxon>Embryophyta</taxon>
        <taxon>Tracheophyta</taxon>
        <taxon>Spermatophyta</taxon>
        <taxon>Magnoliopsida</taxon>
        <taxon>Ranunculales</taxon>
        <taxon>Papaveraceae</taxon>
        <taxon>Papaveroideae</taxon>
        <taxon>Papaver</taxon>
    </lineage>
</organism>
<dbReference type="Pfam" id="PF21399">
    <property type="entry name" value="TERT_C"/>
    <property type="match status" value="1"/>
</dbReference>
<reference evidence="16" key="1">
    <citation type="submission" date="2022-03" db="EMBL/GenBank/DDBJ databases">
        <title>A functionally conserved STORR gene fusion in Papaver species that diverged 16.8 million years ago.</title>
        <authorList>
            <person name="Catania T."/>
        </authorList>
    </citation>
    <scope>NUCLEOTIDE SEQUENCE</scope>
    <source>
        <strain evidence="16">S-191538</strain>
    </source>
</reference>
<dbReference type="EMBL" id="JAJJMA010287069">
    <property type="protein sequence ID" value="MCL7046902.1"/>
    <property type="molecule type" value="Genomic_DNA"/>
</dbReference>
<evidence type="ECO:0000256" key="6">
    <source>
        <dbReference type="ARBA" id="ARBA00022695"/>
    </source>
</evidence>
<evidence type="ECO:0000256" key="14">
    <source>
        <dbReference type="SAM" id="MobiDB-lite"/>
    </source>
</evidence>
<keyword evidence="10 13" id="KW-0695">RNA-directed DNA polymerase</keyword>
<evidence type="ECO:0000256" key="7">
    <source>
        <dbReference type="ARBA" id="ARBA00022723"/>
    </source>
</evidence>
<keyword evidence="11 13" id="KW-0539">Nucleus</keyword>
<evidence type="ECO:0000256" key="3">
    <source>
        <dbReference type="ARBA" id="ARBA00016182"/>
    </source>
</evidence>
<comment type="subcellular location">
    <subcellularLocation>
        <location evidence="13">Nucleus</location>
    </subcellularLocation>
    <subcellularLocation>
        <location evidence="13">Chromosome</location>
        <location evidence="13">Telomere</location>
    </subcellularLocation>
</comment>
<evidence type="ECO:0000256" key="10">
    <source>
        <dbReference type="ARBA" id="ARBA00022918"/>
    </source>
</evidence>
<dbReference type="PANTHER" id="PTHR12066">
    <property type="entry name" value="TELOMERASE REVERSE TRANSCRIPTASE"/>
    <property type="match status" value="1"/>
</dbReference>
<evidence type="ECO:0000256" key="4">
    <source>
        <dbReference type="ARBA" id="ARBA00022454"/>
    </source>
</evidence>
<keyword evidence="5 13" id="KW-0808">Transferase</keyword>
<evidence type="ECO:0000256" key="5">
    <source>
        <dbReference type="ARBA" id="ARBA00022679"/>
    </source>
</evidence>
<keyword evidence="9 13" id="KW-0779">Telomere</keyword>
<dbReference type="GO" id="GO:0042162">
    <property type="term" value="F:telomeric DNA binding"/>
    <property type="evidence" value="ECO:0007669"/>
    <property type="project" value="TreeGrafter"/>
</dbReference>
<dbReference type="Gene3D" id="1.10.132.70">
    <property type="match status" value="1"/>
</dbReference>
<dbReference type="GO" id="GO:0070034">
    <property type="term" value="F:telomerase RNA binding"/>
    <property type="evidence" value="ECO:0007669"/>
    <property type="project" value="TreeGrafter"/>
</dbReference>
<evidence type="ECO:0000256" key="9">
    <source>
        <dbReference type="ARBA" id="ARBA00022895"/>
    </source>
</evidence>
<dbReference type="InterPro" id="IPR043502">
    <property type="entry name" value="DNA/RNA_pol_sf"/>
</dbReference>
<dbReference type="InterPro" id="IPR000477">
    <property type="entry name" value="RT_dom"/>
</dbReference>
<dbReference type="Gene3D" id="1.10.357.90">
    <property type="match status" value="1"/>
</dbReference>
<evidence type="ECO:0000256" key="13">
    <source>
        <dbReference type="RuleBase" id="RU365061"/>
    </source>
</evidence>
<evidence type="ECO:0000256" key="12">
    <source>
        <dbReference type="ARBA" id="ARBA00048173"/>
    </source>
</evidence>
<sequence length="1104" mass="125906">IGDELMVHLLRFGSIFLPHGRKDHHQVAGYPISNFCPKLSKPASAAHHQPASIGELGTPSKRKRATTENEHESDLICAKRFGSYRPFASVDCNQSSHISPFLSKLSLVKRFTVGTQKQELNELPQQSLKKSVGKSMKRLRPSSWQRRRIRRQMKFTEDGAMVFCSDAPKSNNDNHEVFQENSTPSLNYHAEELSFLDSEKQRAPCVHSKMCFCNMMLQAPQKVANMSEVDRNSMFYNPFTLSSLLPKDHVLIRSKPNDAGADVLMKDIFGLPDEPVITESVSCSCLHNHNSCLLGCASLHESLRELLRNLMRNVRHCQYLKLLDKHCPILAVAPPAKGDLGSIPEGTTQNVSGHQLKLSGTDCCKSQVTSFIWAVCRRIVPGDLLGAPSEWRALQRNISKFIRLRRSEKFYVRQCVHGLKTSRFPLLSHKHFSKDMVGEGVNIQAGYSTAENSKITLKNKLFVCWIHWFFSSLITHILKSAFYITESEVGKLELFYYRKQNWENLTRTAVTCMRERSYRLLDYKFLRSILFKRPFGFSKVRFCPKGKGVRVLANMKAASSISAEKKIIPLQGSSNFHFKSMQKNEGRKYIFKAVNNALRDLSAVLKGIQMNHPHLLGSSVSCYDNVYEKLAPYLIGLKKKVKFMPRAYIVICDVSKAFDSIDQDKLLQVMKDVMMNGRYLTKWSSQVICTKKCMRALNNQIFLDQNMEPVNAKLTASVPFHSVHNVLVNQETITELKKENLQRDLYEHVKRNVIQVGQDFYLQKVGIPQGSIVSSLLCSFYYAHMETKVLLPFLENIHETCYSETTKGELRERHNCQDVDLAENGIDAISSTPNFTLLRYTDDFLFISTSKKQAANFFSRLVRGFRDYNCSINEAKSCMNFGMGSASGVPTNRMYTGEDGISFLPWSGLLLNCHTLEIQADYTRYLGMHLSSSLTLSSGGKPGFQMKDKLRQFLQPKCHAIFYDSQINSAGVVRLNLYQAFLLSAMKFHCYLCGLSNTCSFPADYYFEMIKSSVRYMRKLIVRRMRSDKLGSTVRPILKLKEEEIEWLGLNAYVRALMKKQSRYEDLLSLLRSELLTHGNMQVSTALKYAIDDSHSSSLWKIKF</sequence>
<dbReference type="Pfam" id="PF12009">
    <property type="entry name" value="Telomerase_RBD"/>
    <property type="match status" value="1"/>
</dbReference>
<dbReference type="GO" id="GO:0000781">
    <property type="term" value="C:chromosome, telomeric region"/>
    <property type="evidence" value="ECO:0007669"/>
    <property type="project" value="UniProtKB-SubCell"/>
</dbReference>
<comment type="function">
    <text evidence="13">Telomerase is a ribonucleoprotein enzyme essential for the replication of chromosome termini in most eukaryotes. It elongates telomeres. It is a reverse transcriptase that adds simple sequence repeats to chromosome ends by copying a template sequence within the RNA component of the enzyme.</text>
</comment>
<dbReference type="InterPro" id="IPR003545">
    <property type="entry name" value="Telomerase_RT"/>
</dbReference>
<dbReference type="InterPro" id="IPR021891">
    <property type="entry name" value="Telomerase_RBD"/>
</dbReference>